<proteinExistence type="predicted"/>
<sequence>MERAPVADRIAVLSASAAVGSLTSISEPIATPLDEWMNSDTSRTLFSGQASSDWDVLSAAGQDAEQPPDGFLDGYFGSSPSRSAGLTQFQRFIRRMESAGSATILDRLKEVWTEPLDGAARAEMDLEKHLWVLTALQLQSVNEATLPSQAAFSQLLRFPPLGCKRKILQLYGNLAEVYLLSAIHPHESVTYLTNSLTSTTTPLPHNVSTLSSSIASNPSLPYASSTIDHIRTTSLPTLVPSSSIPLLLKECHRVLAPGGILELRLIDPAPKRATTGPILREWLEERLMPEIESSFCCTRPNLLVPKFVKEAGFSLLVPPGQWNNLTQVLKFPAAPGEGEGDVDAELAALVGRALWKDVWGPFVEGDGGWWWEREDVVRECREFGTVWECGSLFAFKE</sequence>
<organism evidence="1 2">
    <name type="scientific">Coniosporium apollinis</name>
    <dbReference type="NCBI Taxonomy" id="61459"/>
    <lineage>
        <taxon>Eukaryota</taxon>
        <taxon>Fungi</taxon>
        <taxon>Dikarya</taxon>
        <taxon>Ascomycota</taxon>
        <taxon>Pezizomycotina</taxon>
        <taxon>Dothideomycetes</taxon>
        <taxon>Dothideomycetes incertae sedis</taxon>
        <taxon>Coniosporium</taxon>
    </lineage>
</organism>
<keyword evidence="2" id="KW-1185">Reference proteome</keyword>
<gene>
    <name evidence="1" type="ORF">H2201_004185</name>
</gene>
<dbReference type="Proteomes" id="UP001172684">
    <property type="component" value="Unassembled WGS sequence"/>
</dbReference>
<comment type="caution">
    <text evidence="1">The sequence shown here is derived from an EMBL/GenBank/DDBJ whole genome shotgun (WGS) entry which is preliminary data.</text>
</comment>
<evidence type="ECO:0008006" key="3">
    <source>
        <dbReference type="Google" id="ProtNLM"/>
    </source>
</evidence>
<dbReference type="EMBL" id="JAPDRL010000026">
    <property type="protein sequence ID" value="KAJ9665701.1"/>
    <property type="molecule type" value="Genomic_DNA"/>
</dbReference>
<evidence type="ECO:0000313" key="2">
    <source>
        <dbReference type="Proteomes" id="UP001172684"/>
    </source>
</evidence>
<reference evidence="1" key="1">
    <citation type="submission" date="2022-10" db="EMBL/GenBank/DDBJ databases">
        <title>Culturing micro-colonial fungi from biological soil crusts in the Mojave desert and describing Neophaeococcomyces mojavensis, and introducing the new genera and species Taxawa tesnikishii.</title>
        <authorList>
            <person name="Kurbessoian T."/>
            <person name="Stajich J.E."/>
        </authorList>
    </citation>
    <scope>NUCLEOTIDE SEQUENCE</scope>
    <source>
        <strain evidence="1">TK_1</strain>
    </source>
</reference>
<dbReference type="SUPFAM" id="SSF53335">
    <property type="entry name" value="S-adenosyl-L-methionine-dependent methyltransferases"/>
    <property type="match status" value="1"/>
</dbReference>
<accession>A0ABQ9NTK3</accession>
<evidence type="ECO:0000313" key="1">
    <source>
        <dbReference type="EMBL" id="KAJ9665701.1"/>
    </source>
</evidence>
<name>A0ABQ9NTK3_9PEZI</name>
<dbReference type="Gene3D" id="3.40.50.150">
    <property type="entry name" value="Vaccinia Virus protein VP39"/>
    <property type="match status" value="1"/>
</dbReference>
<dbReference type="InterPro" id="IPR029063">
    <property type="entry name" value="SAM-dependent_MTases_sf"/>
</dbReference>
<protein>
    <recommendedName>
        <fullName evidence="3">Methyltransferase type 11 domain-containing protein</fullName>
    </recommendedName>
</protein>